<dbReference type="EMBL" id="JAPEVG010000017">
    <property type="protein sequence ID" value="KAJ8496200.1"/>
    <property type="molecule type" value="Genomic_DNA"/>
</dbReference>
<evidence type="ECO:0000313" key="3">
    <source>
        <dbReference type="Proteomes" id="UP001215151"/>
    </source>
</evidence>
<keyword evidence="3" id="KW-1185">Reference proteome</keyword>
<proteinExistence type="predicted"/>
<feature type="compositionally biased region" description="Low complexity" evidence="1">
    <location>
        <begin position="1"/>
        <end position="12"/>
    </location>
</feature>
<evidence type="ECO:0000256" key="1">
    <source>
        <dbReference type="SAM" id="MobiDB-lite"/>
    </source>
</evidence>
<feature type="compositionally biased region" description="Polar residues" evidence="1">
    <location>
        <begin position="25"/>
        <end position="34"/>
    </location>
</feature>
<reference evidence="2" key="1">
    <citation type="submission" date="2022-11" db="EMBL/GenBank/DDBJ databases">
        <title>Genome Sequence of Cubamyces cubensis.</title>
        <authorList>
            <person name="Buettner E."/>
        </authorList>
    </citation>
    <scope>NUCLEOTIDE SEQUENCE</scope>
    <source>
        <strain evidence="2">MPL-01</strain>
    </source>
</reference>
<feature type="region of interest" description="Disordered" evidence="1">
    <location>
        <begin position="269"/>
        <end position="300"/>
    </location>
</feature>
<gene>
    <name evidence="2" type="ORF">ONZ51_g1296</name>
</gene>
<name>A0AAD7XFP2_9APHY</name>
<protein>
    <submittedName>
        <fullName evidence="2">Uncharacterized protein</fullName>
    </submittedName>
</protein>
<feature type="region of interest" description="Disordered" evidence="1">
    <location>
        <begin position="1"/>
        <end position="35"/>
    </location>
</feature>
<accession>A0AAD7XFP2</accession>
<dbReference type="Proteomes" id="UP001215151">
    <property type="component" value="Unassembled WGS sequence"/>
</dbReference>
<sequence length="509" mass="56676">MSFPITPSSSPARPRRSDPQPQHDGPSSQRQKPTGTIFKFDEYVMKTIPDWVPHTEEEFKAQLKNNSGVTEAETQALIDQCNWAAEDGFKSGALSVRALGRKPAVDDPNVYTVRIPGTDLAIRMWDGGMDLYGQFCLDFFDVRRKVAVNLPEGYTLWPAGTNAPGVFMMPMDGPLPSWEACFGYKPEAIPAGEEKWSVVAGSYITLQRSDRPEDNFTFAVPMRQVPMYQCRPIAQPKGQTPAAAAHAYLRQLPESSYLRRPAFAMSFPVVPSSSSGRARPHRSDGQQPQHDGLESTQRRKPAGTILKFDEYVMKSIPDWVPQTEEGIKEQLKYSGATEAEIQQLIDDCNKAAEHDYNSGTFAVRAIGRKPAVDDPNVYTVRIPNTDLAIRMWDGGMDLYGQFCLDFFDVRRKVPVNLPKGYALWPAGTSAPGVFMMPMQGPLPSWEACFGYKPEAIPAGEEKWSVVAGSYITLQRSDRPEDNFTFAVPVRQVPTYQDRPIAQPVRGPVA</sequence>
<comment type="caution">
    <text evidence="2">The sequence shown here is derived from an EMBL/GenBank/DDBJ whole genome shotgun (WGS) entry which is preliminary data.</text>
</comment>
<organism evidence="2 3">
    <name type="scientific">Trametes cubensis</name>
    <dbReference type="NCBI Taxonomy" id="1111947"/>
    <lineage>
        <taxon>Eukaryota</taxon>
        <taxon>Fungi</taxon>
        <taxon>Dikarya</taxon>
        <taxon>Basidiomycota</taxon>
        <taxon>Agaricomycotina</taxon>
        <taxon>Agaricomycetes</taxon>
        <taxon>Polyporales</taxon>
        <taxon>Polyporaceae</taxon>
        <taxon>Trametes</taxon>
    </lineage>
</organism>
<dbReference type="AlphaFoldDB" id="A0AAD7XFP2"/>
<evidence type="ECO:0000313" key="2">
    <source>
        <dbReference type="EMBL" id="KAJ8496200.1"/>
    </source>
</evidence>